<proteinExistence type="predicted"/>
<keyword evidence="2" id="KW-1185">Reference proteome</keyword>
<dbReference type="AlphaFoldDB" id="A0A8X6NWC2"/>
<protein>
    <submittedName>
        <fullName evidence="1">Uncharacterized protein</fullName>
    </submittedName>
</protein>
<feature type="non-terminal residue" evidence="1">
    <location>
        <position position="1"/>
    </location>
</feature>
<comment type="caution">
    <text evidence="1">The sequence shown here is derived from an EMBL/GenBank/DDBJ whole genome shotgun (WGS) entry which is preliminary data.</text>
</comment>
<dbReference type="Proteomes" id="UP000887013">
    <property type="component" value="Unassembled WGS sequence"/>
</dbReference>
<evidence type="ECO:0000313" key="1">
    <source>
        <dbReference type="EMBL" id="GFT34349.1"/>
    </source>
</evidence>
<name>A0A8X6NWC2_NEPPI</name>
<organism evidence="1 2">
    <name type="scientific">Nephila pilipes</name>
    <name type="common">Giant wood spider</name>
    <name type="synonym">Nephila maculata</name>
    <dbReference type="NCBI Taxonomy" id="299642"/>
    <lineage>
        <taxon>Eukaryota</taxon>
        <taxon>Metazoa</taxon>
        <taxon>Ecdysozoa</taxon>
        <taxon>Arthropoda</taxon>
        <taxon>Chelicerata</taxon>
        <taxon>Arachnida</taxon>
        <taxon>Araneae</taxon>
        <taxon>Araneomorphae</taxon>
        <taxon>Entelegynae</taxon>
        <taxon>Araneoidea</taxon>
        <taxon>Nephilidae</taxon>
        <taxon>Nephila</taxon>
    </lineage>
</organism>
<gene>
    <name evidence="1" type="ORF">NPIL_286501</name>
</gene>
<accession>A0A8X6NWC2</accession>
<evidence type="ECO:0000313" key="2">
    <source>
        <dbReference type="Proteomes" id="UP000887013"/>
    </source>
</evidence>
<dbReference type="EMBL" id="BMAW01062079">
    <property type="protein sequence ID" value="GFT34349.1"/>
    <property type="molecule type" value="Genomic_DNA"/>
</dbReference>
<sequence>LFRAGAEVVEWLLGVREPVRPDLRVPAFDPMPGWNVPGGEGLNEPPSSATCPYQFSVQILQPASAWTRE</sequence>
<reference evidence="1" key="1">
    <citation type="submission" date="2020-08" db="EMBL/GenBank/DDBJ databases">
        <title>Multicomponent nature underlies the extraordinary mechanical properties of spider dragline silk.</title>
        <authorList>
            <person name="Kono N."/>
            <person name="Nakamura H."/>
            <person name="Mori M."/>
            <person name="Yoshida Y."/>
            <person name="Ohtoshi R."/>
            <person name="Malay A.D."/>
            <person name="Moran D.A.P."/>
            <person name="Tomita M."/>
            <person name="Numata K."/>
            <person name="Arakawa K."/>
        </authorList>
    </citation>
    <scope>NUCLEOTIDE SEQUENCE</scope>
</reference>